<evidence type="ECO:0000313" key="1">
    <source>
        <dbReference type="EMBL" id="XBW02749.1"/>
    </source>
</evidence>
<dbReference type="EMBL" id="CP132970">
    <property type="protein sequence ID" value="XBW02749.1"/>
    <property type="molecule type" value="Genomic_DNA"/>
</dbReference>
<dbReference type="Pfam" id="PF13692">
    <property type="entry name" value="Glyco_trans_1_4"/>
    <property type="match status" value="1"/>
</dbReference>
<dbReference type="RefSeq" id="WP_064257577.1">
    <property type="nucleotide sequence ID" value="NZ_CP132970.1"/>
</dbReference>
<protein>
    <submittedName>
        <fullName evidence="1">Glycosyltransferase family 4 protein</fullName>
        <ecNumber evidence="1">2.4.-.-</ecNumber>
    </submittedName>
</protein>
<dbReference type="KEGG" id="rhox:RBB84_15685"/>
<keyword evidence="1" id="KW-0328">Glycosyltransferase</keyword>
<dbReference type="PANTHER" id="PTHR12526">
    <property type="entry name" value="GLYCOSYLTRANSFERASE"/>
    <property type="match status" value="1"/>
</dbReference>
<dbReference type="EC" id="2.4.-.-" evidence="1"/>
<keyword evidence="1" id="KW-0808">Transferase</keyword>
<name>A0AAU7USG0_9NOCA</name>
<sequence>MLDTVNVVYPAHAGKEAWTERRESNGAPDLWPYGLNRLGNYGKNVIASDLGVVSHFERIKTVCRGRLPGPGGNTTAIAWDERTGLRMLNSVRADRMYCGVIWATDNLMRRESRLSLMELRRALKTFDGVWCLSTGQVALLRDWLGFRVDQVRYLRFGVDADFFSFSSLPNNRPLIVSFGNDRDRDPKSLYEALDIVLKRIPDAQALVQCDTSMPAPKGVKVIERVSHQRLREIYRRSSLALIATRPNLHASGMTVALEAMATGRPVVVTDTPGMSDYVREGESGHLVPCGDVEGLASAAIAVLDSPGVASEMGSKGRRSVEEMFNTESMAKRINEIIS</sequence>
<proteinExistence type="predicted"/>
<gene>
    <name evidence="1" type="ORF">RBB84_15685</name>
</gene>
<accession>A0AAU7USG0</accession>
<reference evidence="1" key="1">
    <citation type="submission" date="2023-08" db="EMBL/GenBank/DDBJ databases">
        <title>The novel hydrolase IpcH responsible for the initial isoprocarb degradation step in Rhodococcus sp. D-6.</title>
        <authorList>
            <person name="Zhu Q."/>
        </authorList>
    </citation>
    <scope>NUCLEOTIDE SEQUENCE</scope>
    <source>
        <strain evidence="1">D-6</strain>
    </source>
</reference>
<dbReference type="CDD" id="cd03801">
    <property type="entry name" value="GT4_PimA-like"/>
    <property type="match status" value="1"/>
</dbReference>
<dbReference type="Gene3D" id="3.40.50.2000">
    <property type="entry name" value="Glycogen Phosphorylase B"/>
    <property type="match status" value="2"/>
</dbReference>
<dbReference type="SUPFAM" id="SSF53756">
    <property type="entry name" value="UDP-Glycosyltransferase/glycogen phosphorylase"/>
    <property type="match status" value="1"/>
</dbReference>
<dbReference type="GO" id="GO:0016757">
    <property type="term" value="F:glycosyltransferase activity"/>
    <property type="evidence" value="ECO:0007669"/>
    <property type="project" value="UniProtKB-KW"/>
</dbReference>
<organism evidence="1">
    <name type="scientific">Rhodococcus sp. D-6</name>
    <dbReference type="NCBI Taxonomy" id="1387842"/>
    <lineage>
        <taxon>Bacteria</taxon>
        <taxon>Bacillati</taxon>
        <taxon>Actinomycetota</taxon>
        <taxon>Actinomycetes</taxon>
        <taxon>Mycobacteriales</taxon>
        <taxon>Nocardiaceae</taxon>
        <taxon>Rhodococcus</taxon>
    </lineage>
</organism>
<dbReference type="PANTHER" id="PTHR12526:SF590">
    <property type="entry name" value="ALPHA-MALTOSE-1-PHOSPHATE SYNTHASE"/>
    <property type="match status" value="1"/>
</dbReference>
<dbReference type="AlphaFoldDB" id="A0AAU7USG0"/>